<reference evidence="2" key="1">
    <citation type="submission" date="2023-08" db="EMBL/GenBank/DDBJ databases">
        <title>Black Yeasts Isolated from many extreme environments.</title>
        <authorList>
            <person name="Coleine C."/>
            <person name="Stajich J.E."/>
            <person name="Selbmann L."/>
        </authorList>
    </citation>
    <scope>NUCLEOTIDE SEQUENCE</scope>
    <source>
        <strain evidence="2">CCFEE 5401</strain>
    </source>
</reference>
<evidence type="ECO:0000313" key="2">
    <source>
        <dbReference type="EMBL" id="KAK5118098.1"/>
    </source>
</evidence>
<dbReference type="AlphaFoldDB" id="A0AAN7YKM4"/>
<dbReference type="Proteomes" id="UP001310890">
    <property type="component" value="Unassembled WGS sequence"/>
</dbReference>
<comment type="caution">
    <text evidence="2">The sequence shown here is derived from an EMBL/GenBank/DDBJ whole genome shotgun (WGS) entry which is preliminary data.</text>
</comment>
<accession>A0AAN7YKM4</accession>
<evidence type="ECO:0008006" key="4">
    <source>
        <dbReference type="Google" id="ProtNLM"/>
    </source>
</evidence>
<proteinExistence type="predicted"/>
<feature type="compositionally biased region" description="Low complexity" evidence="1">
    <location>
        <begin position="262"/>
        <end position="277"/>
    </location>
</feature>
<feature type="region of interest" description="Disordered" evidence="1">
    <location>
        <begin position="515"/>
        <end position="540"/>
    </location>
</feature>
<feature type="compositionally biased region" description="Polar residues" evidence="1">
    <location>
        <begin position="334"/>
        <end position="347"/>
    </location>
</feature>
<gene>
    <name evidence="2" type="ORF">LTR62_004144</name>
</gene>
<name>A0AAN7YKM4_9PEZI</name>
<feature type="region of interest" description="Disordered" evidence="1">
    <location>
        <begin position="83"/>
        <end position="498"/>
    </location>
</feature>
<evidence type="ECO:0000256" key="1">
    <source>
        <dbReference type="SAM" id="MobiDB-lite"/>
    </source>
</evidence>
<evidence type="ECO:0000313" key="3">
    <source>
        <dbReference type="Proteomes" id="UP001310890"/>
    </source>
</evidence>
<feature type="compositionally biased region" description="Basic residues" evidence="1">
    <location>
        <begin position="107"/>
        <end position="116"/>
    </location>
</feature>
<feature type="compositionally biased region" description="Acidic residues" evidence="1">
    <location>
        <begin position="446"/>
        <end position="464"/>
    </location>
</feature>
<feature type="compositionally biased region" description="Acidic residues" evidence="1">
    <location>
        <begin position="278"/>
        <end position="308"/>
    </location>
</feature>
<dbReference type="EMBL" id="JAVRRL010000003">
    <property type="protein sequence ID" value="KAK5118098.1"/>
    <property type="molecule type" value="Genomic_DNA"/>
</dbReference>
<feature type="compositionally biased region" description="Low complexity" evidence="1">
    <location>
        <begin position="465"/>
        <end position="475"/>
    </location>
</feature>
<organism evidence="2 3">
    <name type="scientific">Meristemomyces frigidus</name>
    <dbReference type="NCBI Taxonomy" id="1508187"/>
    <lineage>
        <taxon>Eukaryota</taxon>
        <taxon>Fungi</taxon>
        <taxon>Dikarya</taxon>
        <taxon>Ascomycota</taxon>
        <taxon>Pezizomycotina</taxon>
        <taxon>Dothideomycetes</taxon>
        <taxon>Dothideomycetidae</taxon>
        <taxon>Mycosphaerellales</taxon>
        <taxon>Teratosphaeriaceae</taxon>
        <taxon>Meristemomyces</taxon>
    </lineage>
</organism>
<feature type="compositionally biased region" description="Basic and acidic residues" evidence="1">
    <location>
        <begin position="83"/>
        <end position="97"/>
    </location>
</feature>
<feature type="compositionally biased region" description="Basic and acidic residues" evidence="1">
    <location>
        <begin position="225"/>
        <end position="234"/>
    </location>
</feature>
<feature type="compositionally biased region" description="Basic and acidic residues" evidence="1">
    <location>
        <begin position="180"/>
        <end position="203"/>
    </location>
</feature>
<protein>
    <recommendedName>
        <fullName evidence="4">RRM domain-containing protein</fullName>
    </recommendedName>
</protein>
<sequence>MSDTAPIILEQAIRTRLHITPFNPDLLDRYISSTLQPQTSNISFHTLETFPEKGFGYVELPVMEAEKLKKKFNGTTLRGAKVRIEDAKPANKRKSDVAVEDEGERKERKKAKKEKRKREEGVLEGHELESGRHVKRGWTEGGAEKKSSKKKEKDEKAGDIGIEGKKMLFKTSIPPNAIPVKEKSKKESQEKQVKADGKSDSRTKTKAVVQEGKKSSKLVGAAGKGGKEKLRYVDEQGWVDESGSVVEEARKSSRPKKEKKVVAQAAPAVQPVVAAAENNEEDSVDSGDLDESSSEDPSSDEDVDEEVVQTDTPAAKDVPSSPATEDQDAPTTPAEMNTNLPSPTANPSAEKEVHPLEALFKRPAPSAQSTSASKPKPSPIDTSFSFFNSGAAEEDAADEQQGDAVAHPPQTPHTQRDMEWRSIRSAAPTPDTAAIGKRFSFPPPDTDMEDDDSDDDDEDEEAEIENGIAEAINADLPTSAKNGEHTVAGAQEGGEREESAFRKWFYEHRGDLNRGWKKRRREERKAKRQRENKRAGRRVA</sequence>
<feature type="compositionally biased region" description="Basic and acidic residues" evidence="1">
    <location>
        <begin position="142"/>
        <end position="166"/>
    </location>
</feature>
<feature type="compositionally biased region" description="Acidic residues" evidence="1">
    <location>
        <begin position="392"/>
        <end position="401"/>
    </location>
</feature>
<feature type="compositionally biased region" description="Basic and acidic residues" evidence="1">
    <location>
        <begin position="117"/>
        <end position="132"/>
    </location>
</feature>